<dbReference type="Proteomes" id="UP000002675">
    <property type="component" value="Chromosome I"/>
</dbReference>
<feature type="region of interest" description="Disordered" evidence="1">
    <location>
        <begin position="15"/>
        <end position="39"/>
    </location>
</feature>
<dbReference type="HOGENOM" id="CLU_3319207_0_0_6"/>
<dbReference type="EMBL" id="BA000037">
    <property type="protein sequence ID" value="BAC93972.1"/>
    <property type="molecule type" value="Genomic_DNA"/>
</dbReference>
<accession>Q7MM65</accession>
<evidence type="ECO:0000313" key="3">
    <source>
        <dbReference type="Proteomes" id="UP000002675"/>
    </source>
</evidence>
<name>Q7MM65_VIBVY</name>
<sequence length="39" mass="4275">MQVIFEKFERITDKAGLNSNNGDKKSAAHKETALKPVTG</sequence>
<proteinExistence type="predicted"/>
<dbReference type="AlphaFoldDB" id="Q7MM65"/>
<dbReference type="KEGG" id="vvy:VV1208"/>
<feature type="compositionally biased region" description="Basic and acidic residues" evidence="1">
    <location>
        <begin position="22"/>
        <end position="33"/>
    </location>
</feature>
<gene>
    <name evidence="2" type="ordered locus">VV1208</name>
</gene>
<reference evidence="2 3" key="1">
    <citation type="journal article" date="2003" name="Genome Res.">
        <title>Comparative genome analysis of Vibrio vulnificus, a marine pathogen.</title>
        <authorList>
            <person name="Chen C.Y."/>
            <person name="Wu K.M."/>
            <person name="Chang Y.C."/>
            <person name="Chang C.H."/>
            <person name="Tsai H.C."/>
            <person name="Liao T.L."/>
            <person name="Liu Y.M."/>
            <person name="Chen H.J."/>
            <person name="Shen A.B."/>
            <person name="Li J.C."/>
            <person name="Su T.L."/>
            <person name="Shao C.P."/>
            <person name="Lee C.T."/>
            <person name="Hor L.I."/>
            <person name="Tsai S.F."/>
        </authorList>
    </citation>
    <scope>NUCLEOTIDE SEQUENCE [LARGE SCALE GENOMIC DNA]</scope>
    <source>
        <strain evidence="2 3">YJ016</strain>
    </source>
</reference>
<evidence type="ECO:0000313" key="2">
    <source>
        <dbReference type="EMBL" id="BAC93972.1"/>
    </source>
</evidence>
<evidence type="ECO:0000256" key="1">
    <source>
        <dbReference type="SAM" id="MobiDB-lite"/>
    </source>
</evidence>
<organism evidence="2 3">
    <name type="scientific">Vibrio vulnificus (strain YJ016)</name>
    <dbReference type="NCBI Taxonomy" id="196600"/>
    <lineage>
        <taxon>Bacteria</taxon>
        <taxon>Pseudomonadati</taxon>
        <taxon>Pseudomonadota</taxon>
        <taxon>Gammaproteobacteria</taxon>
        <taxon>Vibrionales</taxon>
        <taxon>Vibrionaceae</taxon>
        <taxon>Vibrio</taxon>
    </lineage>
</organism>
<protein>
    <submittedName>
        <fullName evidence="2">Uncharacterized protein</fullName>
    </submittedName>
</protein>